<name>A0A1C0ZT75_9BACL</name>
<protein>
    <submittedName>
        <fullName evidence="1">GTP pyrophosphokinase</fullName>
    </submittedName>
</protein>
<dbReference type="STRING" id="512399.A8709_06285"/>
<keyword evidence="1" id="KW-0808">Transferase</keyword>
<dbReference type="AlphaFoldDB" id="A0A1C0ZT75"/>
<dbReference type="EMBL" id="LYPC01000028">
    <property type="protein sequence ID" value="OCT11280.1"/>
    <property type="molecule type" value="Genomic_DNA"/>
</dbReference>
<sequence>MSTLTKAILIASKAHDGQVDKGGNPYILHPIRLASRAQSTEESIVAVLHDVVEDSHITLFDLKKEGFSLSVIEALDCLTRRPDESYEGFIKRIKVNPLAAVVKLLDLEDNCDLSRIEHPTRQDVERIDKYKKAIAELKFKEA</sequence>
<reference evidence="2" key="1">
    <citation type="submission" date="2016-05" db="EMBL/GenBank/DDBJ databases">
        <title>Paenibacillus oryzae. sp. nov., isolated from the rice root.</title>
        <authorList>
            <person name="Zhang J."/>
            <person name="Zhang X."/>
        </authorList>
    </citation>
    <scope>NUCLEOTIDE SEQUENCE [LARGE SCALE GENOMIC DNA]</scope>
    <source>
        <strain evidence="2">KCTC13222</strain>
    </source>
</reference>
<keyword evidence="2" id="KW-1185">Reference proteome</keyword>
<dbReference type="GO" id="GO:0016301">
    <property type="term" value="F:kinase activity"/>
    <property type="evidence" value="ECO:0007669"/>
    <property type="project" value="UniProtKB-KW"/>
</dbReference>
<proteinExistence type="predicted"/>
<gene>
    <name evidence="1" type="ORF">A8709_06285</name>
</gene>
<keyword evidence="1" id="KW-0418">Kinase</keyword>
<dbReference type="OrthoDB" id="9802385at2"/>
<evidence type="ECO:0000313" key="2">
    <source>
        <dbReference type="Proteomes" id="UP000093309"/>
    </source>
</evidence>
<comment type="caution">
    <text evidence="1">The sequence shown here is derived from an EMBL/GenBank/DDBJ whole genome shotgun (WGS) entry which is preliminary data.</text>
</comment>
<dbReference type="RefSeq" id="WP_065858165.1">
    <property type="nucleotide sequence ID" value="NZ_LYPC01000028.1"/>
</dbReference>
<accession>A0A1C0ZT75</accession>
<evidence type="ECO:0000313" key="1">
    <source>
        <dbReference type="EMBL" id="OCT11280.1"/>
    </source>
</evidence>
<dbReference type="Proteomes" id="UP000093309">
    <property type="component" value="Unassembled WGS sequence"/>
</dbReference>
<dbReference type="SUPFAM" id="SSF109604">
    <property type="entry name" value="HD-domain/PDEase-like"/>
    <property type="match status" value="1"/>
</dbReference>
<organism evidence="1 2">
    <name type="scientific">Paenibacillus pectinilyticus</name>
    <dbReference type="NCBI Taxonomy" id="512399"/>
    <lineage>
        <taxon>Bacteria</taxon>
        <taxon>Bacillati</taxon>
        <taxon>Bacillota</taxon>
        <taxon>Bacilli</taxon>
        <taxon>Bacillales</taxon>
        <taxon>Paenibacillaceae</taxon>
        <taxon>Paenibacillus</taxon>
    </lineage>
</organism>
<dbReference type="Gene3D" id="1.10.3210.10">
    <property type="entry name" value="Hypothetical protein af1432"/>
    <property type="match status" value="1"/>
</dbReference>